<dbReference type="InterPro" id="IPR002018">
    <property type="entry name" value="CarbesteraseB"/>
</dbReference>
<gene>
    <name evidence="2" type="ORF">HLUCCX10_08590</name>
</gene>
<dbReference type="InterPro" id="IPR029058">
    <property type="entry name" value="AB_hydrolase_fold"/>
</dbReference>
<comment type="caution">
    <text evidence="2">The sequence shown here is derived from an EMBL/GenBank/DDBJ whole genome shotgun (WGS) entry which is preliminary data.</text>
</comment>
<accession>A0A0P7YB18</accession>
<dbReference type="EMBL" id="LJXT01000046">
    <property type="protein sequence ID" value="KPQ15864.1"/>
    <property type="molecule type" value="Genomic_DNA"/>
</dbReference>
<dbReference type="eggNOG" id="COG2272">
    <property type="taxonomic scope" value="Bacteria"/>
</dbReference>
<sequence length="157" mass="17392">MPNFSYTRTAILAGYRKDFPEASPADIWAMVLSNRQGAFNTSSAKSKQSAPVYLAWFGWEPNLYDGRMKAFHCIDICFWFKNTDRMYTHTGGGARPRALADKMSASLLAFMRTGNPNVPSLPNWPKFSATNAETLILNDSCQVKNKPDGNGLAALMA</sequence>
<dbReference type="Pfam" id="PF00135">
    <property type="entry name" value="COesterase"/>
    <property type="match status" value="1"/>
</dbReference>
<feature type="domain" description="Carboxylesterase type B" evidence="1">
    <location>
        <begin position="38"/>
        <end position="148"/>
    </location>
</feature>
<name>A0A0P7YB18_9BACT</name>
<dbReference type="AlphaFoldDB" id="A0A0P7YB18"/>
<dbReference type="Gene3D" id="3.40.50.1820">
    <property type="entry name" value="alpha/beta hydrolase"/>
    <property type="match status" value="1"/>
</dbReference>
<dbReference type="Proteomes" id="UP000050421">
    <property type="component" value="Unassembled WGS sequence"/>
</dbReference>
<evidence type="ECO:0000313" key="2">
    <source>
        <dbReference type="EMBL" id="KPQ15864.1"/>
    </source>
</evidence>
<evidence type="ECO:0000259" key="1">
    <source>
        <dbReference type="Pfam" id="PF00135"/>
    </source>
</evidence>
<dbReference type="PATRIC" id="fig|1305737.6.peg.2345"/>
<evidence type="ECO:0000313" key="3">
    <source>
        <dbReference type="Proteomes" id="UP000050421"/>
    </source>
</evidence>
<dbReference type="STRING" id="1305737.GCA_000526355_02554"/>
<proteinExistence type="predicted"/>
<dbReference type="OrthoDB" id="6433966at2"/>
<dbReference type="SUPFAM" id="SSF53474">
    <property type="entry name" value="alpha/beta-Hydrolases"/>
    <property type="match status" value="1"/>
</dbReference>
<organism evidence="2 3">
    <name type="scientific">Algoriphagus marincola HL-49</name>
    <dbReference type="NCBI Taxonomy" id="1305737"/>
    <lineage>
        <taxon>Bacteria</taxon>
        <taxon>Pseudomonadati</taxon>
        <taxon>Bacteroidota</taxon>
        <taxon>Cytophagia</taxon>
        <taxon>Cytophagales</taxon>
        <taxon>Cyclobacteriaceae</taxon>
        <taxon>Algoriphagus</taxon>
    </lineage>
</organism>
<reference evidence="2 3" key="1">
    <citation type="submission" date="2015-09" db="EMBL/GenBank/DDBJ databases">
        <title>Identification and resolution of microdiversity through metagenomic sequencing of parallel consortia.</title>
        <authorList>
            <person name="Nelson W.C."/>
            <person name="Romine M.F."/>
            <person name="Lindemann S.R."/>
        </authorList>
    </citation>
    <scope>NUCLEOTIDE SEQUENCE [LARGE SCALE GENOMIC DNA]</scope>
    <source>
        <strain evidence="2">HL-49</strain>
    </source>
</reference>
<protein>
    <submittedName>
        <fullName evidence="2">Carboxylesterase type B</fullName>
    </submittedName>
</protein>